<keyword evidence="13" id="KW-0333">Golgi apparatus</keyword>
<comment type="caution">
    <text evidence="20">The sequence shown here is derived from an EMBL/GenBank/DDBJ whole genome shotgun (WGS) entry which is preliminary data.</text>
</comment>
<feature type="compositionally biased region" description="Basic and acidic residues" evidence="18">
    <location>
        <begin position="642"/>
        <end position="656"/>
    </location>
</feature>
<dbReference type="Pfam" id="PF21041">
    <property type="entry name" value="XMAP215_CLASP_TOG"/>
    <property type="match status" value="1"/>
</dbReference>
<keyword evidence="10" id="KW-0677">Repeat</keyword>
<evidence type="ECO:0000256" key="18">
    <source>
        <dbReference type="SAM" id="MobiDB-lite"/>
    </source>
</evidence>
<dbReference type="GO" id="GO:0005881">
    <property type="term" value="C:cytoplasmic microtubule"/>
    <property type="evidence" value="ECO:0007669"/>
    <property type="project" value="TreeGrafter"/>
</dbReference>
<protein>
    <submittedName>
        <fullName evidence="20">CLAP2 protein</fullName>
    </submittedName>
</protein>
<dbReference type="FunFam" id="1.25.10.10:FF:000006">
    <property type="entry name" value="CLIP-associating protein 1 isoform 2"/>
    <property type="match status" value="1"/>
</dbReference>
<dbReference type="InterPro" id="IPR024395">
    <property type="entry name" value="CLASP_N_dom"/>
</dbReference>
<comment type="subcellular location">
    <subcellularLocation>
        <location evidence="4">Chromosome</location>
        <location evidence="4">Centromere</location>
        <location evidence="4">Kinetochore</location>
    </subcellularLocation>
    <subcellularLocation>
        <location evidence="2">Cytoplasm</location>
        <location evidence="2">Cytoskeleton</location>
        <location evidence="2">Microtubule organizing center</location>
        <location evidence="2">Centrosome</location>
    </subcellularLocation>
    <subcellularLocation>
        <location evidence="1">Cytoplasm</location>
        <location evidence="1">Cytoskeleton</location>
        <location evidence="1">Spindle</location>
    </subcellularLocation>
    <subcellularLocation>
        <location evidence="3">Golgi apparatus</location>
        <location evidence="3">trans-Golgi network</location>
    </subcellularLocation>
</comment>
<evidence type="ECO:0000256" key="11">
    <source>
        <dbReference type="ARBA" id="ARBA00022776"/>
    </source>
</evidence>
<dbReference type="SUPFAM" id="SSF48371">
    <property type="entry name" value="ARM repeat"/>
    <property type="match status" value="2"/>
</dbReference>
<dbReference type="GO" id="GO:0051301">
    <property type="term" value="P:cell division"/>
    <property type="evidence" value="ECO:0007669"/>
    <property type="project" value="UniProtKB-KW"/>
</dbReference>
<keyword evidence="15" id="KW-0131">Cell cycle</keyword>
<dbReference type="GO" id="GO:0005876">
    <property type="term" value="C:spindle microtubule"/>
    <property type="evidence" value="ECO:0007669"/>
    <property type="project" value="TreeGrafter"/>
</dbReference>
<dbReference type="InterPro" id="IPR011989">
    <property type="entry name" value="ARM-like"/>
</dbReference>
<evidence type="ECO:0000256" key="1">
    <source>
        <dbReference type="ARBA" id="ARBA00004186"/>
    </source>
</evidence>
<evidence type="ECO:0000256" key="17">
    <source>
        <dbReference type="SAM" id="Coils"/>
    </source>
</evidence>
<dbReference type="GO" id="GO:0040001">
    <property type="term" value="P:establishment of mitotic spindle localization"/>
    <property type="evidence" value="ECO:0007669"/>
    <property type="project" value="TreeGrafter"/>
</dbReference>
<dbReference type="GO" id="GO:0005813">
    <property type="term" value="C:centrosome"/>
    <property type="evidence" value="ECO:0007669"/>
    <property type="project" value="UniProtKB-SubCell"/>
</dbReference>
<dbReference type="GO" id="GO:0030010">
    <property type="term" value="P:establishment of cell polarity"/>
    <property type="evidence" value="ECO:0007669"/>
    <property type="project" value="UniProtKB-ARBA"/>
</dbReference>
<dbReference type="InterPro" id="IPR016024">
    <property type="entry name" value="ARM-type_fold"/>
</dbReference>
<sequence>MEPSGMEYFCGQVPLRDVGRRMQVGQELREYLSDPGRCADLEQDQQRLDRVIDELTAWLGSSNFKVALLGLDVLGAFVDRLSGRFKAYIGTVLMPLLDRMGDAKDQVREQAQNLILKLMDVAAPPMYIWERLAVGFKHKNYRSREGVCLCLVATLNIYGAQPLILSKLVPHLCIAFGDSNSQVRDAAILAIVEIYRHVGEKVRVDLAKRGIPPGRLQTIFTKFDEVRNSGNMILSSVSDKSFDDEESVDGNRPSSAASAFKVPAPKKPGNPSNSARKPGSAGGPKVGGSSKEGGAGAVDEDDFIKAFTDVPTVQIYSSRELEETLNKIREILSDDKHDWDQRTNALKKVRSLLVAGAAQYDGFFQHLRLLDGAFKLSAKDLRSQVVREACITVAHLSTVLGYKFDHGAEAIVPTLFNLVPNSAKVMATSGCAAIRFIIRHTHVPRLIPLITSHCTSKSVAVRRRSFEFLDLLLQEWQTHSLERHAAVLVDTIKKGIHDADAEARVEARKAYIGLRNHFPGEAETLYNSLEPPYQRSLQTYLKNSGSIASLPQSDRSSSSSQESLNRPLSSKWSAASPASLAGRVSGSSKGVPSPGALQRSRSDIDVNAAAGAKARHAGHAAGAGRLSAAGLPPGSYASLEDTSDKMDGTASEDGRVRTKLSTPSVGIGNSKADSRGRSRTKVVSQSQPGSRSGSPGRVLTTTTLSPMNTGVQRVLVNTAAAQKRSKIPRSQGCSREASPSRLSVARGSRIPRPSVSQGCSREASRESSRDTSPVRSFPPLGAGFGISQSSRLSASVSAMRVLNTGSDVEEAVADALKKPVRRRYESYGMYSDDDANSDASSACSERSYSSRNGSIPTYMRQTEDVAEVLNRCASTNWSERKEGLLGLQNLLKNQRTLSRVELKRLCEIFTRMFADPHSKVFSMFLETLVDFIQVHKEDLQDWLFVLLTQLLKKMGADLLGSVQAKVQKALDVTRESFPNDLQFSILMRFTVDQTQTPSLKVKVAILKYIETLAQQMDPGDFVNSSETRLAVSRIITWTTEPKSSDVRKAAQSVLISLFELNTPEFTMLLGALPKTFQDGATKLLHNHLRNTGNSGQGSMGSPLTRPTPRSPASWSSPLTSPTNTSQNTLSPSAFDYDTENMNSEDIYSSLRGVTEAIQNFSFRSQEDMNEPVKRDAKKDDGDSVGSASGPAGGGGSDTARTALDNKTSLLNTMPPHPSPRPRDYNPYGYSDGVAPFNKSALKEAMFDDDAEQFPDEPPMDHSDLVAELLKELSNHNERVEERKAALYELMKLTQEEAFGVWDEHFKTILLLLLETLGDKEHAIRALALKVLREILRNQPARFKNYAELTIMKTLEAHKDPHKEVVRSAEEAASMLATSISPDQCIKVLCPIIQTADYPINLAAIKMQTKVIERVSKETLTQLLPEIVPGLIQGYDNSESSVRKACVFCLVAIHAVIGDELKPHLSQLTGSKMKLLNLYIKRAQTGSGAGDTAADMSGQS</sequence>
<keyword evidence="7" id="KW-0963">Cytoplasm</keyword>
<dbReference type="FunFam" id="1.25.10.10:FF:000001">
    <property type="entry name" value="CLIP-associating protein 1 isoform 2"/>
    <property type="match status" value="1"/>
</dbReference>
<dbReference type="GO" id="GO:0000776">
    <property type="term" value="C:kinetochore"/>
    <property type="evidence" value="ECO:0007669"/>
    <property type="project" value="UniProtKB-KW"/>
</dbReference>
<feature type="region of interest" description="Disordered" evidence="18">
    <location>
        <begin position="1161"/>
        <end position="1229"/>
    </location>
</feature>
<dbReference type="InterPro" id="IPR048491">
    <property type="entry name" value="XMAP215_CLASP_TOG"/>
</dbReference>
<dbReference type="InterPro" id="IPR034085">
    <property type="entry name" value="TOG"/>
</dbReference>
<evidence type="ECO:0000256" key="2">
    <source>
        <dbReference type="ARBA" id="ARBA00004300"/>
    </source>
</evidence>
<dbReference type="Pfam" id="PF23271">
    <property type="entry name" value="HEAT_GCN1"/>
    <property type="match status" value="1"/>
</dbReference>
<dbReference type="PANTHER" id="PTHR21567:SF30">
    <property type="entry name" value="CLIP-ASSOCIATING PROTEIN 2"/>
    <property type="match status" value="1"/>
</dbReference>
<feature type="region of interest" description="Disordered" evidence="18">
    <location>
        <begin position="719"/>
        <end position="783"/>
    </location>
</feature>
<keyword evidence="17" id="KW-0175">Coiled coil</keyword>
<dbReference type="Pfam" id="PF21040">
    <property type="entry name" value="CEP104-like_TOG"/>
    <property type="match status" value="1"/>
</dbReference>
<keyword evidence="21" id="KW-1185">Reference proteome</keyword>
<dbReference type="OrthoDB" id="46159at2759"/>
<evidence type="ECO:0000256" key="10">
    <source>
        <dbReference type="ARBA" id="ARBA00022737"/>
    </source>
</evidence>
<feature type="domain" description="TOG" evidence="19">
    <location>
        <begin position="317"/>
        <end position="550"/>
    </location>
</feature>
<feature type="region of interest" description="Disordered" evidence="18">
    <location>
        <begin position="621"/>
        <end position="706"/>
    </location>
</feature>
<keyword evidence="8" id="KW-0132">Cell division</keyword>
<evidence type="ECO:0000256" key="14">
    <source>
        <dbReference type="ARBA" id="ARBA00023212"/>
    </source>
</evidence>
<keyword evidence="6" id="KW-0158">Chromosome</keyword>
<reference evidence="20 21" key="1">
    <citation type="submission" date="2019-09" db="EMBL/GenBank/DDBJ databases">
        <title>Bird 10,000 Genomes (B10K) Project - Family phase.</title>
        <authorList>
            <person name="Zhang G."/>
        </authorList>
    </citation>
    <scope>NUCLEOTIDE SEQUENCE [LARGE SCALE GENOMIC DNA]</scope>
    <source>
        <strain evidence="20">B10K-DU-001-03</strain>
        <tissue evidence="20">Muscle</tissue>
    </source>
</reference>
<keyword evidence="16" id="KW-0137">Centromere</keyword>
<keyword evidence="9" id="KW-0493">Microtubule</keyword>
<feature type="region of interest" description="Disordered" evidence="18">
    <location>
        <begin position="242"/>
        <end position="294"/>
    </location>
</feature>
<dbReference type="EMBL" id="VWZF01004016">
    <property type="protein sequence ID" value="NXF77806.1"/>
    <property type="molecule type" value="Genomic_DNA"/>
</dbReference>
<feature type="non-terminal residue" evidence="20">
    <location>
        <position position="1"/>
    </location>
</feature>
<evidence type="ECO:0000256" key="9">
    <source>
        <dbReference type="ARBA" id="ARBA00022701"/>
    </source>
</evidence>
<feature type="compositionally biased region" description="Basic and acidic residues" evidence="18">
    <location>
        <begin position="1164"/>
        <end position="1181"/>
    </location>
</feature>
<evidence type="ECO:0000256" key="15">
    <source>
        <dbReference type="ARBA" id="ARBA00023306"/>
    </source>
</evidence>
<feature type="compositionally biased region" description="Low complexity" evidence="18">
    <location>
        <begin position="621"/>
        <end position="634"/>
    </location>
</feature>
<feature type="domain" description="TOG" evidence="19">
    <location>
        <begin position="7"/>
        <end position="232"/>
    </location>
</feature>
<evidence type="ECO:0000259" key="19">
    <source>
        <dbReference type="SMART" id="SM01349"/>
    </source>
</evidence>
<dbReference type="Gene3D" id="1.25.10.10">
    <property type="entry name" value="Leucine-rich Repeat Variant"/>
    <property type="match status" value="4"/>
</dbReference>
<evidence type="ECO:0000256" key="7">
    <source>
        <dbReference type="ARBA" id="ARBA00022490"/>
    </source>
</evidence>
<feature type="domain" description="TOG" evidence="19">
    <location>
        <begin position="857"/>
        <end position="1094"/>
    </location>
</feature>
<feature type="compositionally biased region" description="Low complexity" evidence="18">
    <location>
        <begin position="582"/>
        <end position="595"/>
    </location>
</feature>
<dbReference type="FunFam" id="1.25.10.10:FF:000031">
    <property type="entry name" value="CLIP-associating protein 1 isoform 2"/>
    <property type="match status" value="1"/>
</dbReference>
<dbReference type="SMART" id="SM01349">
    <property type="entry name" value="TOG"/>
    <property type="match status" value="4"/>
</dbReference>
<feature type="region of interest" description="Disordered" evidence="18">
    <location>
        <begin position="547"/>
        <end position="601"/>
    </location>
</feature>
<feature type="coiled-coil region" evidence="17">
    <location>
        <begin position="1265"/>
        <end position="1296"/>
    </location>
</feature>
<feature type="domain" description="TOG" evidence="19">
    <location>
        <begin position="1255"/>
        <end position="1488"/>
    </location>
</feature>
<feature type="compositionally biased region" description="Polar residues" evidence="18">
    <location>
        <begin position="1110"/>
        <end position="1131"/>
    </location>
</feature>
<evidence type="ECO:0000313" key="20">
    <source>
        <dbReference type="EMBL" id="NXF77806.1"/>
    </source>
</evidence>
<evidence type="ECO:0000256" key="12">
    <source>
        <dbReference type="ARBA" id="ARBA00022838"/>
    </source>
</evidence>
<dbReference type="FunFam" id="1.25.10.10:FF:000005">
    <property type="entry name" value="CLIP-associating protein 1 isoform 2"/>
    <property type="match status" value="1"/>
</dbReference>
<evidence type="ECO:0000256" key="6">
    <source>
        <dbReference type="ARBA" id="ARBA00022454"/>
    </source>
</evidence>
<feature type="non-terminal residue" evidence="20">
    <location>
        <position position="1499"/>
    </location>
</feature>
<dbReference type="Pfam" id="PF12348">
    <property type="entry name" value="CLASP_N"/>
    <property type="match status" value="1"/>
</dbReference>
<evidence type="ECO:0000256" key="8">
    <source>
        <dbReference type="ARBA" id="ARBA00022618"/>
    </source>
</evidence>
<dbReference type="InterPro" id="IPR057546">
    <property type="entry name" value="HEAT_GCN1"/>
</dbReference>
<keyword evidence="11" id="KW-0498">Mitosis</keyword>
<dbReference type="GO" id="GO:0090307">
    <property type="term" value="P:mitotic spindle assembly"/>
    <property type="evidence" value="ECO:0007669"/>
    <property type="project" value="TreeGrafter"/>
</dbReference>
<dbReference type="PANTHER" id="PTHR21567">
    <property type="entry name" value="CLASP"/>
    <property type="match status" value="1"/>
</dbReference>
<evidence type="ECO:0000256" key="16">
    <source>
        <dbReference type="ARBA" id="ARBA00023328"/>
    </source>
</evidence>
<name>A0A7K8WG84_9FURN</name>
<accession>A0A7K8WG84</accession>
<dbReference type="GO" id="GO:0005794">
    <property type="term" value="C:Golgi apparatus"/>
    <property type="evidence" value="ECO:0007669"/>
    <property type="project" value="UniProtKB-SubCell"/>
</dbReference>
<proteinExistence type="inferred from homology"/>
<keyword evidence="14" id="KW-0206">Cytoskeleton</keyword>
<dbReference type="GO" id="GO:0072686">
    <property type="term" value="C:mitotic spindle"/>
    <property type="evidence" value="ECO:0007669"/>
    <property type="project" value="TreeGrafter"/>
</dbReference>
<organism evidence="20 21">
    <name type="scientific">Sclerurus mexicanus</name>
    <name type="common">tawny-throated leaftosser</name>
    <dbReference type="NCBI Taxonomy" id="265632"/>
    <lineage>
        <taxon>Eukaryota</taxon>
        <taxon>Metazoa</taxon>
        <taxon>Chordata</taxon>
        <taxon>Craniata</taxon>
        <taxon>Vertebrata</taxon>
        <taxon>Euteleostomi</taxon>
        <taxon>Archelosauria</taxon>
        <taxon>Archosauria</taxon>
        <taxon>Dinosauria</taxon>
        <taxon>Saurischia</taxon>
        <taxon>Theropoda</taxon>
        <taxon>Coelurosauria</taxon>
        <taxon>Aves</taxon>
        <taxon>Neognathae</taxon>
        <taxon>Neoaves</taxon>
        <taxon>Telluraves</taxon>
        <taxon>Australaves</taxon>
        <taxon>Passeriformes</taxon>
        <taxon>Furnariidae</taxon>
        <taxon>Sclerurus</taxon>
    </lineage>
</organism>
<dbReference type="GO" id="GO:0045180">
    <property type="term" value="C:basal cortex"/>
    <property type="evidence" value="ECO:0007669"/>
    <property type="project" value="TreeGrafter"/>
</dbReference>
<keyword evidence="12" id="KW-0995">Kinetochore</keyword>
<evidence type="ECO:0000256" key="4">
    <source>
        <dbReference type="ARBA" id="ARBA00004629"/>
    </source>
</evidence>
<dbReference type="Proteomes" id="UP000588334">
    <property type="component" value="Unassembled WGS sequence"/>
</dbReference>
<dbReference type="GO" id="GO:0008017">
    <property type="term" value="F:microtubule binding"/>
    <property type="evidence" value="ECO:0007669"/>
    <property type="project" value="TreeGrafter"/>
</dbReference>
<evidence type="ECO:0000256" key="3">
    <source>
        <dbReference type="ARBA" id="ARBA00004601"/>
    </source>
</evidence>
<evidence type="ECO:0000256" key="5">
    <source>
        <dbReference type="ARBA" id="ARBA00009549"/>
    </source>
</evidence>
<feature type="compositionally biased region" description="Gly residues" evidence="18">
    <location>
        <begin position="280"/>
        <end position="294"/>
    </location>
</feature>
<dbReference type="GO" id="GO:0007026">
    <property type="term" value="P:negative regulation of microtubule depolymerization"/>
    <property type="evidence" value="ECO:0007669"/>
    <property type="project" value="UniProtKB-ARBA"/>
</dbReference>
<feature type="compositionally biased region" description="Low complexity" evidence="18">
    <location>
        <begin position="549"/>
        <end position="570"/>
    </location>
</feature>
<evidence type="ECO:0000256" key="13">
    <source>
        <dbReference type="ARBA" id="ARBA00023034"/>
    </source>
</evidence>
<comment type="similarity">
    <text evidence="5">Belongs to the CLASP family.</text>
</comment>
<evidence type="ECO:0000313" key="21">
    <source>
        <dbReference type="Proteomes" id="UP000588334"/>
    </source>
</evidence>
<feature type="compositionally biased region" description="Low complexity" evidence="18">
    <location>
        <begin position="682"/>
        <end position="698"/>
    </location>
</feature>
<feature type="region of interest" description="Disordered" evidence="18">
    <location>
        <begin position="1087"/>
        <end position="1137"/>
    </location>
</feature>
<gene>
    <name evidence="20" type="primary">Clasp2</name>
    <name evidence="20" type="ORF">SCLMEX_R02252</name>
</gene>